<evidence type="ECO:0000313" key="2">
    <source>
        <dbReference type="EMBL" id="ABC22894.1"/>
    </source>
</evidence>
<evidence type="ECO:0000256" key="1">
    <source>
        <dbReference type="SAM" id="Phobius"/>
    </source>
</evidence>
<feature type="transmembrane region" description="Helical" evidence="1">
    <location>
        <begin position="430"/>
        <end position="450"/>
    </location>
</feature>
<dbReference type="Gene3D" id="3.30.70.1320">
    <property type="entry name" value="Multidrug efflux transporter AcrB pore domain like"/>
    <property type="match status" value="1"/>
</dbReference>
<dbReference type="PhylomeDB" id="Q2RSK1"/>
<dbReference type="STRING" id="269796.Rru_A2094"/>
<feature type="transmembrane region" description="Helical" evidence="1">
    <location>
        <begin position="385"/>
        <end position="409"/>
    </location>
</feature>
<dbReference type="SUPFAM" id="SSF82866">
    <property type="entry name" value="Multidrug efflux transporter AcrB transmembrane domain"/>
    <property type="match status" value="2"/>
</dbReference>
<dbReference type="EnsemblBacteria" id="ABC22894">
    <property type="protein sequence ID" value="ABC22894"/>
    <property type="gene ID" value="Rru_A2094"/>
</dbReference>
<feature type="transmembrane region" description="Helical" evidence="1">
    <location>
        <begin position="878"/>
        <end position="898"/>
    </location>
</feature>
<dbReference type="SUPFAM" id="SSF82714">
    <property type="entry name" value="Multidrug efflux transporter AcrB TolC docking domain, DN and DC subdomains"/>
    <property type="match status" value="2"/>
</dbReference>
<dbReference type="SUPFAM" id="SSF82693">
    <property type="entry name" value="Multidrug efflux transporter AcrB pore domain, PN1, PN2, PC1 and PC2 subdomains"/>
    <property type="match status" value="4"/>
</dbReference>
<dbReference type="PATRIC" id="fig|269796.9.peg.2184"/>
<sequence length="1037" mass="110682">MDVSSLFIRRPVFATVLSLLLVVMGIAAMTRLAVRELPDIDSAVVSVTTPYTGAAPEIVDTDITEVIENAVAGVSGIRTITSQSRRGQGRTVIEFESGVSMDEAVNDVRDAVAKVRGDLPDDIEEPRIAKSDTDSDPVMRLSLTSPRMTPIELTDFADRYIVDRLATIDGVAQVDLYGERRQAIRLWLDRRAMAARQVTVQDVEAALRRANVELPAGEIESASRLLTVRAATLLTSPEAFGSTVIKVVDGYPLRVRDVARVELGVENDDTTVRVEGRDALTMGVLRQSQANTVAISNRIRAEIDRLRPSLPEGMSLEVSSDDALFINRSIHEVILTLGLSGLIVIIVNFAFLGSIRATLVPTVTIPVAVIGTFIGILLLGFSINLLTLLALILSIGLVVDDAIVVLENIQRRIEAGEPKLVAAARGTRQVTFAVVATSLTLIAVFVPISFMEGTVGRLFTEFGFVLACAVAISMLVALTLCPPLAAGVLAEGKAEGRLAHALNYAFGTLSRGYQRALSAVLGLPMVVLTVALLCGGASFWLYQGLPKELVPVEDRGVVVVSLNGPQGANTRYTDTQIRAVEAAVQPVLDRGEAVGVLAQVGQWNRPHRGYVVIRLDDWENRGRTASALAESLRKDLGKLAGATATPVVPAGLGLRGSRTPLQVVIGGPDYAEVEVWANALLKRAEELPGLINPELDFEQNQPQLSVGIDRDRADDLGVGVEAIGQTLQTMLASREVTRFVDRGREYQVVVQARPEDRRTPSDLSNTFVRAEKGGALVPLDALVILKETAGAPDLNRYARLPSITLQSALAPGYDMGQAIDDVMALASQTVPPEARLSLAGQSKEFLETSGGVLFTFLMALVIVYLVLAAQFESFLHPLIIMLSVPLAVSGALLSLWATGNSINVYSQIGIVLLIGLTAKNGILIVEFANQLRDEGRSVREAILEAASLRLRPILMTVICTILGAVPLAWSSGAGAESREAIGIVVIGGLGLASLLTLFVTPVLYDLLAPFTRSAGAVGQALDRALAETPEGAGKPAE</sequence>
<reference evidence="2 3" key="1">
    <citation type="journal article" date="2011" name="Stand. Genomic Sci.">
        <title>Complete genome sequence of Rhodospirillum rubrum type strain (S1).</title>
        <authorList>
            <person name="Munk A.C."/>
            <person name="Copeland A."/>
            <person name="Lucas S."/>
            <person name="Lapidus A."/>
            <person name="Del Rio T.G."/>
            <person name="Barry K."/>
            <person name="Detter J.C."/>
            <person name="Hammon N."/>
            <person name="Israni S."/>
            <person name="Pitluck S."/>
            <person name="Brettin T."/>
            <person name="Bruce D."/>
            <person name="Han C."/>
            <person name="Tapia R."/>
            <person name="Gilna P."/>
            <person name="Schmutz J."/>
            <person name="Larimer F."/>
            <person name="Land M."/>
            <person name="Kyrpides N.C."/>
            <person name="Mavromatis K."/>
            <person name="Richardson P."/>
            <person name="Rohde M."/>
            <person name="Goker M."/>
            <person name="Klenk H.P."/>
            <person name="Zhang Y."/>
            <person name="Roberts G.P."/>
            <person name="Reslewic S."/>
            <person name="Schwartz D.C."/>
        </authorList>
    </citation>
    <scope>NUCLEOTIDE SEQUENCE [LARGE SCALE GENOMIC DNA]</scope>
    <source>
        <strain evidence="3">ATCC 11170 / ATH 1.1.1 / DSM 467 / LMG 4362 / NCIMB 8255 / S1</strain>
    </source>
</reference>
<gene>
    <name evidence="2" type="ordered locus">Rru_A2094</name>
</gene>
<dbReference type="InterPro" id="IPR001036">
    <property type="entry name" value="Acrflvin-R"/>
</dbReference>
<dbReference type="HOGENOM" id="CLU_002755_1_2_5"/>
<organism evidence="2 3">
    <name type="scientific">Rhodospirillum rubrum (strain ATCC 11170 / ATH 1.1.1 / DSM 467 / LMG 4362 / NCIMB 8255 / S1)</name>
    <dbReference type="NCBI Taxonomy" id="269796"/>
    <lineage>
        <taxon>Bacteria</taxon>
        <taxon>Pseudomonadati</taxon>
        <taxon>Pseudomonadota</taxon>
        <taxon>Alphaproteobacteria</taxon>
        <taxon>Rhodospirillales</taxon>
        <taxon>Rhodospirillaceae</taxon>
        <taxon>Rhodospirillum</taxon>
    </lineage>
</organism>
<dbReference type="PANTHER" id="PTHR32063:SF14">
    <property type="entry name" value="BLL4319 PROTEIN"/>
    <property type="match status" value="1"/>
</dbReference>
<feature type="transmembrane region" description="Helical" evidence="1">
    <location>
        <begin position="519"/>
        <end position="542"/>
    </location>
</feature>
<dbReference type="PRINTS" id="PR00702">
    <property type="entry name" value="ACRIFLAVINRP"/>
</dbReference>
<feature type="transmembrane region" description="Helical" evidence="1">
    <location>
        <begin position="359"/>
        <end position="379"/>
    </location>
</feature>
<keyword evidence="1" id="KW-1133">Transmembrane helix</keyword>
<proteinExistence type="predicted"/>
<feature type="transmembrane region" description="Helical" evidence="1">
    <location>
        <begin position="462"/>
        <end position="490"/>
    </location>
</feature>
<dbReference type="AlphaFoldDB" id="Q2RSK1"/>
<protein>
    <submittedName>
        <fullName evidence="2">Acriflavin resistance protein</fullName>
    </submittedName>
</protein>
<dbReference type="eggNOG" id="COG0841">
    <property type="taxonomic scope" value="Bacteria"/>
</dbReference>
<dbReference type="InterPro" id="IPR027463">
    <property type="entry name" value="AcrB_DN_DC_subdom"/>
</dbReference>
<feature type="transmembrane region" description="Helical" evidence="1">
    <location>
        <begin position="904"/>
        <end position="929"/>
    </location>
</feature>
<dbReference type="GO" id="GO:0042910">
    <property type="term" value="F:xenobiotic transmembrane transporter activity"/>
    <property type="evidence" value="ECO:0007669"/>
    <property type="project" value="TreeGrafter"/>
</dbReference>
<name>Q2RSK1_RHORT</name>
<feature type="transmembrane region" description="Helical" evidence="1">
    <location>
        <begin position="950"/>
        <end position="969"/>
    </location>
</feature>
<dbReference type="GO" id="GO:0005886">
    <property type="term" value="C:plasma membrane"/>
    <property type="evidence" value="ECO:0007669"/>
    <property type="project" value="TreeGrafter"/>
</dbReference>
<feature type="transmembrane region" description="Helical" evidence="1">
    <location>
        <begin position="981"/>
        <end position="1004"/>
    </location>
</feature>
<accession>Q2RSK1</accession>
<evidence type="ECO:0000313" key="3">
    <source>
        <dbReference type="Proteomes" id="UP000001929"/>
    </source>
</evidence>
<dbReference type="EMBL" id="CP000230">
    <property type="protein sequence ID" value="ABC22894.1"/>
    <property type="molecule type" value="Genomic_DNA"/>
</dbReference>
<keyword evidence="1" id="KW-0812">Transmembrane</keyword>
<feature type="transmembrane region" description="Helical" evidence="1">
    <location>
        <begin position="851"/>
        <end position="871"/>
    </location>
</feature>
<dbReference type="PANTHER" id="PTHR32063">
    <property type="match status" value="1"/>
</dbReference>
<dbReference type="RefSeq" id="WP_011389847.1">
    <property type="nucleotide sequence ID" value="NC_007643.1"/>
</dbReference>
<dbReference type="Gene3D" id="1.20.1640.10">
    <property type="entry name" value="Multidrug efflux transporter AcrB transmembrane domain"/>
    <property type="match status" value="2"/>
</dbReference>
<dbReference type="Gene3D" id="3.30.70.1440">
    <property type="entry name" value="Multidrug efflux transporter AcrB pore domain"/>
    <property type="match status" value="1"/>
</dbReference>
<feature type="transmembrane region" description="Helical" evidence="1">
    <location>
        <begin position="333"/>
        <end position="352"/>
    </location>
</feature>
<dbReference type="Gene3D" id="3.30.70.1430">
    <property type="entry name" value="Multidrug efflux transporter AcrB pore domain"/>
    <property type="match status" value="2"/>
</dbReference>
<dbReference type="KEGG" id="rru:Rru_A2094"/>
<dbReference type="Gene3D" id="3.30.2090.10">
    <property type="entry name" value="Multidrug efflux transporter AcrB TolC docking domain, DN and DC subdomains"/>
    <property type="match status" value="2"/>
</dbReference>
<dbReference type="Pfam" id="PF00873">
    <property type="entry name" value="ACR_tran"/>
    <property type="match status" value="1"/>
</dbReference>
<keyword evidence="1" id="KW-0472">Membrane</keyword>
<keyword evidence="3" id="KW-1185">Reference proteome</keyword>
<dbReference type="Proteomes" id="UP000001929">
    <property type="component" value="Chromosome"/>
</dbReference>